<dbReference type="Proteomes" id="UP001596481">
    <property type="component" value="Unassembled WGS sequence"/>
</dbReference>
<organism evidence="6 7">
    <name type="scientific">Haloferax namakaokahaiae</name>
    <dbReference type="NCBI Taxonomy" id="1748331"/>
    <lineage>
        <taxon>Archaea</taxon>
        <taxon>Methanobacteriati</taxon>
        <taxon>Methanobacteriota</taxon>
        <taxon>Stenosarchaea group</taxon>
        <taxon>Halobacteria</taxon>
        <taxon>Halobacteriales</taxon>
        <taxon>Haloferacaceae</taxon>
        <taxon>Haloferax</taxon>
    </lineage>
</organism>
<dbReference type="GO" id="GO:0005525">
    <property type="term" value="F:GTP binding"/>
    <property type="evidence" value="ECO:0007669"/>
    <property type="project" value="UniProtKB-KW"/>
</dbReference>
<keyword evidence="7" id="KW-1185">Reference proteome</keyword>
<comment type="caution">
    <text evidence="6">The sequence shown here is derived from an EMBL/GenBank/DDBJ whole genome shotgun (WGS) entry which is preliminary data.</text>
</comment>
<keyword evidence="4 5" id="KW-0342">GTP-binding</keyword>
<evidence type="ECO:0000256" key="1">
    <source>
        <dbReference type="ARBA" id="ARBA00022679"/>
    </source>
</evidence>
<comment type="similarity">
    <text evidence="5">Belongs to the CofC family.</text>
</comment>
<keyword evidence="3 5" id="KW-0547">Nucleotide-binding</keyword>
<dbReference type="PANTHER" id="PTHR40392">
    <property type="entry name" value="2-PHOSPHO-L-LACTATE GUANYLYLTRANSFERASE"/>
    <property type="match status" value="1"/>
</dbReference>
<reference evidence="6 7" key="1">
    <citation type="journal article" date="2019" name="Int. J. Syst. Evol. Microbiol.">
        <title>The Global Catalogue of Microorganisms (GCM) 10K type strain sequencing project: providing services to taxonomists for standard genome sequencing and annotation.</title>
        <authorList>
            <consortium name="The Broad Institute Genomics Platform"/>
            <consortium name="The Broad Institute Genome Sequencing Center for Infectious Disease"/>
            <person name="Wu L."/>
            <person name="Ma J."/>
        </authorList>
    </citation>
    <scope>NUCLEOTIDE SEQUENCE [LARGE SCALE GENOMIC DNA]</scope>
    <source>
        <strain evidence="6 7">DSM 29988</strain>
    </source>
</reference>
<dbReference type="HAMAP" id="MF_02114">
    <property type="entry name" value="CofC"/>
    <property type="match status" value="1"/>
</dbReference>
<comment type="function">
    <text evidence="5">Guanylyltransferase that catalyzes the activation of (2S)-2-phospholactate (2-PL) as (2S)-lactyl-2-diphospho-5'-guanosine, via the condensation of 2-PL with GTP. It is involved in the biosynthesis of coenzyme F420, a hydride carrier cofactor.</text>
</comment>
<evidence type="ECO:0000256" key="3">
    <source>
        <dbReference type="ARBA" id="ARBA00022741"/>
    </source>
</evidence>
<dbReference type="InterPro" id="IPR029044">
    <property type="entry name" value="Nucleotide-diphossugar_trans"/>
</dbReference>
<dbReference type="GO" id="GO:0043814">
    <property type="term" value="F:phospholactate guanylyltransferase activity"/>
    <property type="evidence" value="ECO:0007669"/>
    <property type="project" value="UniProtKB-EC"/>
</dbReference>
<dbReference type="SUPFAM" id="SSF53448">
    <property type="entry name" value="Nucleotide-diphospho-sugar transferases"/>
    <property type="match status" value="1"/>
</dbReference>
<evidence type="ECO:0000256" key="4">
    <source>
        <dbReference type="ARBA" id="ARBA00023134"/>
    </source>
</evidence>
<evidence type="ECO:0000313" key="6">
    <source>
        <dbReference type="EMBL" id="MFC7202598.1"/>
    </source>
</evidence>
<dbReference type="GO" id="GO:0052645">
    <property type="term" value="P:F420-0 metabolic process"/>
    <property type="evidence" value="ECO:0007669"/>
    <property type="project" value="UniProtKB-UniRule"/>
</dbReference>
<dbReference type="RefSeq" id="WP_390221895.1">
    <property type="nucleotide sequence ID" value="NZ_JBHTAA010000001.1"/>
</dbReference>
<dbReference type="Gene3D" id="6.10.140.50">
    <property type="match status" value="1"/>
</dbReference>
<dbReference type="AlphaFoldDB" id="A0ABD5ZCH5"/>
<sequence>MRVVVPFGVRSPKTRLDSLFSLEERRELAVAMLRDVLDALCGHDPVVVADAPFEASLDVPVELDDRPLTEAVAARLGGDEPIAVVMSDLALATPESISRLFETRGDIVAAPGLGGGTNALVVRHPEFTVDYHGASIRDHRRIARDIGATMTELDSMRLAIDIDEPRDLAEVLIHGEGHARAWLVEAGVELHDSGSRVTSRRNRR</sequence>
<evidence type="ECO:0000313" key="7">
    <source>
        <dbReference type="Proteomes" id="UP001596481"/>
    </source>
</evidence>
<accession>A0ABD5ZCH5</accession>
<protein>
    <recommendedName>
        <fullName evidence="5">2-phospho-L-lactate guanylyltransferase</fullName>
        <shortName evidence="5">LP guanylyltransferase</shortName>
        <ecNumber evidence="5">2.7.7.68</ecNumber>
    </recommendedName>
</protein>
<dbReference type="PANTHER" id="PTHR40392:SF1">
    <property type="entry name" value="2-PHOSPHO-L-LACTATE GUANYLYLTRANSFERASE"/>
    <property type="match status" value="1"/>
</dbReference>
<evidence type="ECO:0000256" key="5">
    <source>
        <dbReference type="HAMAP-Rule" id="MF_02114"/>
    </source>
</evidence>
<comment type="subunit">
    <text evidence="5">Homodimer.</text>
</comment>
<dbReference type="EMBL" id="JBHTAA010000001">
    <property type="protein sequence ID" value="MFC7202598.1"/>
    <property type="molecule type" value="Genomic_DNA"/>
</dbReference>
<proteinExistence type="inferred from homology"/>
<dbReference type="Pfam" id="PF01983">
    <property type="entry name" value="CofC"/>
    <property type="match status" value="1"/>
</dbReference>
<name>A0ABD5ZCH5_9EURY</name>
<keyword evidence="1 5" id="KW-0808">Transferase</keyword>
<dbReference type="EC" id="2.7.7.68" evidence="5"/>
<comment type="pathway">
    <text evidence="5">Cofactor biosynthesis; coenzyme F420 biosynthesis.</text>
</comment>
<dbReference type="Gene3D" id="3.90.550.10">
    <property type="entry name" value="Spore Coat Polysaccharide Biosynthesis Protein SpsA, Chain A"/>
    <property type="match status" value="1"/>
</dbReference>
<comment type="catalytic activity">
    <reaction evidence="5">
        <text>(2S)-2-phospholactate + GTP + H(+) = (2S)-lactyl-2-diphospho-5'-guanosine + diphosphate</text>
        <dbReference type="Rhea" id="RHEA:63424"/>
        <dbReference type="ChEBI" id="CHEBI:15378"/>
        <dbReference type="ChEBI" id="CHEBI:33019"/>
        <dbReference type="ChEBI" id="CHEBI:37565"/>
        <dbReference type="ChEBI" id="CHEBI:59435"/>
        <dbReference type="ChEBI" id="CHEBI:59906"/>
        <dbReference type="EC" id="2.7.7.68"/>
    </reaction>
</comment>
<gene>
    <name evidence="5 6" type="primary">cofC</name>
    <name evidence="6" type="ORF">ACFQJC_03670</name>
</gene>
<keyword evidence="2 5" id="KW-0548">Nucleotidyltransferase</keyword>
<evidence type="ECO:0000256" key="2">
    <source>
        <dbReference type="ARBA" id="ARBA00022695"/>
    </source>
</evidence>
<dbReference type="NCBIfam" id="TIGR03552">
    <property type="entry name" value="F420_cofC"/>
    <property type="match status" value="1"/>
</dbReference>
<dbReference type="InterPro" id="IPR002835">
    <property type="entry name" value="CofC"/>
</dbReference>